<dbReference type="CDD" id="cd00433">
    <property type="entry name" value="Peptidase_M17"/>
    <property type="match status" value="1"/>
</dbReference>
<protein>
    <submittedName>
        <fullName evidence="7">Leucyl aminopeptidase family protein</fullName>
    </submittedName>
</protein>
<dbReference type="InterPro" id="IPR000819">
    <property type="entry name" value="Peptidase_M17_C"/>
</dbReference>
<dbReference type="PANTHER" id="PTHR11963:SF23">
    <property type="entry name" value="CYTOSOL AMINOPEPTIDASE"/>
    <property type="match status" value="1"/>
</dbReference>
<name>A0A369KQJ8_9BACT</name>
<evidence type="ECO:0000256" key="1">
    <source>
        <dbReference type="ARBA" id="ARBA00009528"/>
    </source>
</evidence>
<keyword evidence="8" id="KW-1185">Reference proteome</keyword>
<sequence>MIIASKGMLTALISKEDPMSLPPLKPLNIRHCQSAENLNADLAFIIIDEVEIENKILKSDLLHKLDSEFGGTLAQLVSFGDFEGKWLQTSTSISAISNTAKRIVLLGAGKKNNYDSARARHLGIKCAEIALNFKVETATLFSSSKLLSNKEFIAQCAIGFSMGLYKFSNSNLTQETLQEIEKPLSLTFINSIPDCSESLSDVKFLEDSINICRLLQDSPPNICTPKFVANHISNLTKNLGIKTEVWGAQTLREKGFNAMLAVAGGSAHEPQFVTLEYTPTHYKKSIAFVGKGLTMDTGGYSIKTPSTSQEGMKYDMSGAAVVLSAILAIAKLKLPVRVFAIGALCENMIDAHSYRVGDILTSYSGKTIEILNTDAEGRVVLSDALHYAAKDLKPDYIVEFSTLTGAMVTTFGHIGAGVFAFDKELEKIIMTSSEATGERAYPLPVWEEVAEDTKGQIADLTNLGKTRGAAGSMIGAAFLNEFVNDIPFAHIDIAGVANDNQAIGYTRKAGSGYGVQLVTHIAKILSE</sequence>
<dbReference type="PRINTS" id="PR00481">
    <property type="entry name" value="LAMNOPPTDASE"/>
</dbReference>
<dbReference type="InterPro" id="IPR008283">
    <property type="entry name" value="Peptidase_M17_N"/>
</dbReference>
<dbReference type="GO" id="GO:0006508">
    <property type="term" value="P:proteolysis"/>
    <property type="evidence" value="ECO:0007669"/>
    <property type="project" value="UniProtKB-KW"/>
</dbReference>
<dbReference type="Gene3D" id="3.40.220.10">
    <property type="entry name" value="Leucine Aminopeptidase, subunit E, domain 1"/>
    <property type="match status" value="1"/>
</dbReference>
<organism evidence="7 8">
    <name type="scientific">Spirobacillus cienkowskii</name>
    <dbReference type="NCBI Taxonomy" id="495820"/>
    <lineage>
        <taxon>Bacteria</taxon>
        <taxon>Pseudomonadati</taxon>
        <taxon>Bdellovibrionota</taxon>
        <taxon>Oligoflexia</taxon>
        <taxon>Silvanigrellales</taxon>
        <taxon>Spirobacillus</taxon>
    </lineage>
</organism>
<dbReference type="SUPFAM" id="SSF52949">
    <property type="entry name" value="Macro domain-like"/>
    <property type="match status" value="1"/>
</dbReference>
<keyword evidence="3" id="KW-0645">Protease</keyword>
<dbReference type="AlphaFoldDB" id="A0A369KQJ8"/>
<reference evidence="7" key="1">
    <citation type="submission" date="2018-04" db="EMBL/GenBank/DDBJ databases">
        <title>Draft genome sequence of the Candidatus Spirobacillus cienkowskii, a pathogen of freshwater Daphnia species, reconstructed from hemolymph metagenomic reads.</title>
        <authorList>
            <person name="Bresciani L."/>
            <person name="Lemos L.N."/>
            <person name="Wale N."/>
            <person name="Lin J.Y."/>
            <person name="Fernandes G.R."/>
            <person name="Duffy M.A."/>
            <person name="Rodrigues J.M."/>
        </authorList>
    </citation>
    <scope>NUCLEOTIDE SEQUENCE [LARGE SCALE GENOMIC DNA]</scope>
    <source>
        <strain evidence="7">Binning01</strain>
    </source>
</reference>
<gene>
    <name evidence="7" type="ORF">DCC88_02530</name>
</gene>
<dbReference type="InterPro" id="IPR043472">
    <property type="entry name" value="Macro_dom-like"/>
</dbReference>
<accession>A0A369KQJ8</accession>
<evidence type="ECO:0000256" key="4">
    <source>
        <dbReference type="ARBA" id="ARBA00022801"/>
    </source>
</evidence>
<dbReference type="EMBL" id="QOVW01000016">
    <property type="protein sequence ID" value="RDB36949.1"/>
    <property type="molecule type" value="Genomic_DNA"/>
</dbReference>
<evidence type="ECO:0000256" key="2">
    <source>
        <dbReference type="ARBA" id="ARBA00022438"/>
    </source>
</evidence>
<dbReference type="Pfam" id="PF00883">
    <property type="entry name" value="Peptidase_M17"/>
    <property type="match status" value="1"/>
</dbReference>
<dbReference type="PANTHER" id="PTHR11963">
    <property type="entry name" value="LEUCINE AMINOPEPTIDASE-RELATED"/>
    <property type="match status" value="1"/>
</dbReference>
<dbReference type="GO" id="GO:0030145">
    <property type="term" value="F:manganese ion binding"/>
    <property type="evidence" value="ECO:0007669"/>
    <property type="project" value="InterPro"/>
</dbReference>
<proteinExistence type="inferred from homology"/>
<comment type="caution">
    <text evidence="7">The sequence shown here is derived from an EMBL/GenBank/DDBJ whole genome shotgun (WGS) entry which is preliminary data.</text>
</comment>
<evidence type="ECO:0000259" key="6">
    <source>
        <dbReference type="PROSITE" id="PS00631"/>
    </source>
</evidence>
<keyword evidence="5" id="KW-0464">Manganese</keyword>
<comment type="similarity">
    <text evidence="1">Belongs to the peptidase M17 family.</text>
</comment>
<dbReference type="Proteomes" id="UP000253934">
    <property type="component" value="Unassembled WGS sequence"/>
</dbReference>
<dbReference type="GO" id="GO:0070006">
    <property type="term" value="F:metalloaminopeptidase activity"/>
    <property type="evidence" value="ECO:0007669"/>
    <property type="project" value="InterPro"/>
</dbReference>
<evidence type="ECO:0000256" key="3">
    <source>
        <dbReference type="ARBA" id="ARBA00022670"/>
    </source>
</evidence>
<dbReference type="InterPro" id="IPR011356">
    <property type="entry name" value="Leucine_aapep/pepB"/>
</dbReference>
<evidence type="ECO:0000256" key="5">
    <source>
        <dbReference type="ARBA" id="ARBA00023211"/>
    </source>
</evidence>
<keyword evidence="4" id="KW-0378">Hydrolase</keyword>
<dbReference type="SUPFAM" id="SSF53187">
    <property type="entry name" value="Zn-dependent exopeptidases"/>
    <property type="match status" value="1"/>
</dbReference>
<dbReference type="GO" id="GO:0005737">
    <property type="term" value="C:cytoplasm"/>
    <property type="evidence" value="ECO:0007669"/>
    <property type="project" value="InterPro"/>
</dbReference>
<dbReference type="Gene3D" id="3.40.630.10">
    <property type="entry name" value="Zn peptidases"/>
    <property type="match status" value="1"/>
</dbReference>
<feature type="domain" description="Cytosol aminopeptidase" evidence="6">
    <location>
        <begin position="372"/>
        <end position="379"/>
    </location>
</feature>
<dbReference type="PROSITE" id="PS00631">
    <property type="entry name" value="CYTOSOL_AP"/>
    <property type="match status" value="1"/>
</dbReference>
<evidence type="ECO:0000313" key="7">
    <source>
        <dbReference type="EMBL" id="RDB36949.1"/>
    </source>
</evidence>
<keyword evidence="2 7" id="KW-0031">Aminopeptidase</keyword>
<dbReference type="Pfam" id="PF02789">
    <property type="entry name" value="Peptidase_M17_N"/>
    <property type="match status" value="1"/>
</dbReference>
<evidence type="ECO:0000313" key="8">
    <source>
        <dbReference type="Proteomes" id="UP000253934"/>
    </source>
</evidence>